<keyword evidence="2" id="KW-1185">Reference proteome</keyword>
<dbReference type="STRING" id="391036.EHF_0906"/>
<protein>
    <submittedName>
        <fullName evidence="1">Uncharacterized protein</fullName>
    </submittedName>
</protein>
<reference evidence="1 2" key="1">
    <citation type="submission" date="2014-03" db="EMBL/GenBank/DDBJ databases">
        <title>Sequencing and Comparison of Genomes and Transcriptome Profiles of Human Ehrlichiosis Agents.</title>
        <authorList>
            <person name="Lin M."/>
            <person name="Daugherty S.C."/>
            <person name="Nagaraj S."/>
            <person name="Cheng Z."/>
            <person name="Xiong Q."/>
            <person name="Lin F.-Y."/>
            <person name="Sengamalay N."/>
            <person name="Ott S."/>
            <person name="Godinez A."/>
            <person name="Tallon L.J."/>
            <person name="Sadzewicz L."/>
            <person name="Fraser C.M."/>
            <person name="Dunning Hotopp J.C."/>
            <person name="Rikihisa Y."/>
        </authorList>
    </citation>
    <scope>NUCLEOTIDE SEQUENCE [LARGE SCALE GENOMIC DNA]</scope>
    <source>
        <strain evidence="1 2">HF</strain>
    </source>
</reference>
<dbReference type="KEGG" id="ehh:EHF_0906"/>
<sequence>MMFINFLSRLFILDNIIIITQHKCCVIKFIFINMLKYNPLQRLIIAIQLG</sequence>
<dbReference type="HOGENOM" id="CLU_3117354_0_0_5"/>
<organism evidence="1 2">
    <name type="scientific">Ehrlichia japonica</name>
    <dbReference type="NCBI Taxonomy" id="391036"/>
    <lineage>
        <taxon>Bacteria</taxon>
        <taxon>Pseudomonadati</taxon>
        <taxon>Pseudomonadota</taxon>
        <taxon>Alphaproteobacteria</taxon>
        <taxon>Rickettsiales</taxon>
        <taxon>Anaplasmataceae</taxon>
        <taxon>Ehrlichia</taxon>
    </lineage>
</organism>
<gene>
    <name evidence="1" type="ORF">EHF_0906</name>
</gene>
<proteinExistence type="predicted"/>
<dbReference type="AlphaFoldDB" id="X5H3N9"/>
<evidence type="ECO:0000313" key="2">
    <source>
        <dbReference type="Proteomes" id="UP000023762"/>
    </source>
</evidence>
<accession>X5H3N9</accession>
<name>X5H3N9_9RICK</name>
<dbReference type="Proteomes" id="UP000023762">
    <property type="component" value="Chromosome"/>
</dbReference>
<evidence type="ECO:0000313" key="1">
    <source>
        <dbReference type="EMBL" id="AHX04690.1"/>
    </source>
</evidence>
<dbReference type="EMBL" id="CP007474">
    <property type="protein sequence ID" value="AHX04690.1"/>
    <property type="molecule type" value="Genomic_DNA"/>
</dbReference>